<dbReference type="Gene3D" id="3.40.50.150">
    <property type="entry name" value="Vaccinia Virus protein VP39"/>
    <property type="match status" value="1"/>
</dbReference>
<dbReference type="Pfam" id="PF00891">
    <property type="entry name" value="Methyltransf_2"/>
    <property type="match status" value="1"/>
</dbReference>
<evidence type="ECO:0000313" key="6">
    <source>
        <dbReference type="Proteomes" id="UP000799770"/>
    </source>
</evidence>
<gene>
    <name evidence="5" type="ORF">BDV96DRAFT_651792</name>
</gene>
<dbReference type="AlphaFoldDB" id="A0A6A5YQE0"/>
<dbReference type="GO" id="GO:0032259">
    <property type="term" value="P:methylation"/>
    <property type="evidence" value="ECO:0007669"/>
    <property type="project" value="UniProtKB-KW"/>
</dbReference>
<dbReference type="Proteomes" id="UP000799770">
    <property type="component" value="Unassembled WGS sequence"/>
</dbReference>
<protein>
    <submittedName>
        <fullName evidence="5">Cercosporin toxin biosynthesis protein</fullName>
    </submittedName>
</protein>
<sequence length="437" mass="48368">MPTSNGTNGIAQKPEAPLIDLAKTILLNASVLTHYELGQQKDVNQSHGQLEAANVPHPPQEVIDATALLLKAASDISRTVLKPSNYLKSFAYTYHEITAIAVVLEFNIHTAVPVTGSISFKQLAEKVEILPGRLERVLRLLFLKGIFYEAEPNHVAHTDVSLYLAENHLLAAFMRHCTHEAFPAASRVVDAFRAHPQDEEPNETGFNVAFNTEDPLFSWLAARPDRFSNFNDAMEGISQGGGRSADQVVGGYPWADLGKATIVDVGGGNGHISIALAKAYPELSFVVQDFASPVEQGKAGLPKELQHRIRFEEHDMFAEQSVKGADAYYLRHILHDWPDKWAVKIISKLVPALKHGARILISDSVIPPPGQLSSLDEKLVRYLDIQMMVLHNARERTEEDFAEILRQADARLKLIKVWKKGESVAASTLIEAQFLEQ</sequence>
<dbReference type="InterPro" id="IPR029063">
    <property type="entry name" value="SAM-dependent_MTases_sf"/>
</dbReference>
<dbReference type="EMBL" id="ML977342">
    <property type="protein sequence ID" value="KAF2109356.1"/>
    <property type="molecule type" value="Genomic_DNA"/>
</dbReference>
<dbReference type="OrthoDB" id="2410195at2759"/>
<dbReference type="PROSITE" id="PS51683">
    <property type="entry name" value="SAM_OMT_II"/>
    <property type="match status" value="1"/>
</dbReference>
<dbReference type="InterPro" id="IPR036388">
    <property type="entry name" value="WH-like_DNA-bd_sf"/>
</dbReference>
<dbReference type="GO" id="GO:0008171">
    <property type="term" value="F:O-methyltransferase activity"/>
    <property type="evidence" value="ECO:0007669"/>
    <property type="project" value="InterPro"/>
</dbReference>
<evidence type="ECO:0000256" key="3">
    <source>
        <dbReference type="ARBA" id="ARBA00022691"/>
    </source>
</evidence>
<keyword evidence="6" id="KW-1185">Reference proteome</keyword>
<evidence type="ECO:0000256" key="2">
    <source>
        <dbReference type="ARBA" id="ARBA00022679"/>
    </source>
</evidence>
<dbReference type="SUPFAM" id="SSF46785">
    <property type="entry name" value="Winged helix' DNA-binding domain"/>
    <property type="match status" value="1"/>
</dbReference>
<dbReference type="SUPFAM" id="SSF53335">
    <property type="entry name" value="S-adenosyl-L-methionine-dependent methyltransferases"/>
    <property type="match status" value="1"/>
</dbReference>
<evidence type="ECO:0000256" key="1">
    <source>
        <dbReference type="ARBA" id="ARBA00022603"/>
    </source>
</evidence>
<proteinExistence type="predicted"/>
<dbReference type="InterPro" id="IPR036390">
    <property type="entry name" value="WH_DNA-bd_sf"/>
</dbReference>
<keyword evidence="1" id="KW-0489">Methyltransferase</keyword>
<feature type="domain" description="O-methyltransferase C-terminal" evidence="4">
    <location>
        <begin position="201"/>
        <end position="408"/>
    </location>
</feature>
<evidence type="ECO:0000259" key="4">
    <source>
        <dbReference type="Pfam" id="PF00891"/>
    </source>
</evidence>
<dbReference type="PANTHER" id="PTHR43712:SF5">
    <property type="entry name" value="O-METHYLTRANSFERASE ASQN-RELATED"/>
    <property type="match status" value="1"/>
</dbReference>
<dbReference type="Gene3D" id="1.10.10.10">
    <property type="entry name" value="Winged helix-like DNA-binding domain superfamily/Winged helix DNA-binding domain"/>
    <property type="match status" value="1"/>
</dbReference>
<dbReference type="PANTHER" id="PTHR43712">
    <property type="entry name" value="PUTATIVE (AFU_ORTHOLOGUE AFUA_4G14580)-RELATED"/>
    <property type="match status" value="1"/>
</dbReference>
<organism evidence="5 6">
    <name type="scientific">Lophiotrema nucula</name>
    <dbReference type="NCBI Taxonomy" id="690887"/>
    <lineage>
        <taxon>Eukaryota</taxon>
        <taxon>Fungi</taxon>
        <taxon>Dikarya</taxon>
        <taxon>Ascomycota</taxon>
        <taxon>Pezizomycotina</taxon>
        <taxon>Dothideomycetes</taxon>
        <taxon>Pleosporomycetidae</taxon>
        <taxon>Pleosporales</taxon>
        <taxon>Lophiotremataceae</taxon>
        <taxon>Lophiotrema</taxon>
    </lineage>
</organism>
<dbReference type="InterPro" id="IPR016461">
    <property type="entry name" value="COMT-like"/>
</dbReference>
<dbReference type="InterPro" id="IPR001077">
    <property type="entry name" value="COMT_C"/>
</dbReference>
<keyword evidence="2" id="KW-0808">Transferase</keyword>
<dbReference type="CDD" id="cd02440">
    <property type="entry name" value="AdoMet_MTases"/>
    <property type="match status" value="1"/>
</dbReference>
<keyword evidence="3" id="KW-0949">S-adenosyl-L-methionine</keyword>
<accession>A0A6A5YQE0</accession>
<reference evidence="5" key="1">
    <citation type="journal article" date="2020" name="Stud. Mycol.">
        <title>101 Dothideomycetes genomes: a test case for predicting lifestyles and emergence of pathogens.</title>
        <authorList>
            <person name="Haridas S."/>
            <person name="Albert R."/>
            <person name="Binder M."/>
            <person name="Bloem J."/>
            <person name="Labutti K."/>
            <person name="Salamov A."/>
            <person name="Andreopoulos B."/>
            <person name="Baker S."/>
            <person name="Barry K."/>
            <person name="Bills G."/>
            <person name="Bluhm B."/>
            <person name="Cannon C."/>
            <person name="Castanera R."/>
            <person name="Culley D."/>
            <person name="Daum C."/>
            <person name="Ezra D."/>
            <person name="Gonzalez J."/>
            <person name="Henrissat B."/>
            <person name="Kuo A."/>
            <person name="Liang C."/>
            <person name="Lipzen A."/>
            <person name="Lutzoni F."/>
            <person name="Magnuson J."/>
            <person name="Mondo S."/>
            <person name="Nolan M."/>
            <person name="Ohm R."/>
            <person name="Pangilinan J."/>
            <person name="Park H.-J."/>
            <person name="Ramirez L."/>
            <person name="Alfaro M."/>
            <person name="Sun H."/>
            <person name="Tritt A."/>
            <person name="Yoshinaga Y."/>
            <person name="Zwiers L.-H."/>
            <person name="Turgeon B."/>
            <person name="Goodwin S."/>
            <person name="Spatafora J."/>
            <person name="Crous P."/>
            <person name="Grigoriev I."/>
        </authorList>
    </citation>
    <scope>NUCLEOTIDE SEQUENCE</scope>
    <source>
        <strain evidence="5">CBS 627.86</strain>
    </source>
</reference>
<name>A0A6A5YQE0_9PLEO</name>
<evidence type="ECO:0000313" key="5">
    <source>
        <dbReference type="EMBL" id="KAF2109356.1"/>
    </source>
</evidence>